<evidence type="ECO:0008006" key="3">
    <source>
        <dbReference type="Google" id="ProtNLM"/>
    </source>
</evidence>
<proteinExistence type="predicted"/>
<dbReference type="AlphaFoldDB" id="A0A6L2PWT9"/>
<dbReference type="Pfam" id="PF05380">
    <property type="entry name" value="Peptidase_A17"/>
    <property type="match status" value="1"/>
</dbReference>
<evidence type="ECO:0000313" key="2">
    <source>
        <dbReference type="Proteomes" id="UP000502823"/>
    </source>
</evidence>
<protein>
    <recommendedName>
        <fullName evidence="3">Integrase zinc-binding domain-containing protein</fullName>
    </recommendedName>
</protein>
<organism evidence="1 2">
    <name type="scientific">Coptotermes formosanus</name>
    <name type="common">Formosan subterranean termite</name>
    <dbReference type="NCBI Taxonomy" id="36987"/>
    <lineage>
        <taxon>Eukaryota</taxon>
        <taxon>Metazoa</taxon>
        <taxon>Ecdysozoa</taxon>
        <taxon>Arthropoda</taxon>
        <taxon>Hexapoda</taxon>
        <taxon>Insecta</taxon>
        <taxon>Pterygota</taxon>
        <taxon>Neoptera</taxon>
        <taxon>Polyneoptera</taxon>
        <taxon>Dictyoptera</taxon>
        <taxon>Blattodea</taxon>
        <taxon>Blattoidea</taxon>
        <taxon>Termitoidae</taxon>
        <taxon>Rhinotermitidae</taxon>
        <taxon>Coptotermes</taxon>
    </lineage>
</organism>
<comment type="caution">
    <text evidence="1">The sequence shown here is derived from an EMBL/GenBank/DDBJ whole genome shotgun (WGS) entry which is preliminary data.</text>
</comment>
<gene>
    <name evidence="1" type="ORF">Cfor_00476</name>
</gene>
<dbReference type="EMBL" id="BLKM01005410">
    <property type="protein sequence ID" value="GFG34207.1"/>
    <property type="molecule type" value="Genomic_DNA"/>
</dbReference>
<dbReference type="InterPro" id="IPR008042">
    <property type="entry name" value="Retrotrans_Pao"/>
</dbReference>
<accession>A0A6L2PWT9</accession>
<dbReference type="PANTHER" id="PTHR47331">
    <property type="entry name" value="PHD-TYPE DOMAIN-CONTAINING PROTEIN"/>
    <property type="match status" value="1"/>
</dbReference>
<dbReference type="GO" id="GO:0071897">
    <property type="term" value="P:DNA biosynthetic process"/>
    <property type="evidence" value="ECO:0007669"/>
    <property type="project" value="UniProtKB-ARBA"/>
</dbReference>
<name>A0A6L2PWT9_COPFO</name>
<dbReference type="InParanoid" id="A0A6L2PWT9"/>
<dbReference type="Proteomes" id="UP000502823">
    <property type="component" value="Unassembled WGS sequence"/>
</dbReference>
<sequence>SSGWKRLASTTARPRAENKLEDYSAVFEDWLEEGVIEEVLDEEVSSGGHFLPHRGVFKCTSTTKVLLKFREKKIRVTSDVKKSFLQISVNQQDRDCLRFLWWRRDDQEKMRVFRHRRVVLGVNCSSFLGVAGPSDGRYSGDGRRNVRVKRFGAYGIGGMDGEPETTVVLGSMWDKQEDVLLCDVSAVNKPQSKPTRRSILSAAQRVFDPLGFCCPVTLDPKLLLRECWNAKLSWDAEVPEEISRRFIKWVEDLPMLTFMKIPRWFAYLCDACKSSYDAVVFLRCENEGQVSVQLLQANSGLVPLKEITIPRLELLACCIGAYLLAFVKRDIALEGAKEYFWTDSSTALHWIKKEEHWTAFFGNRVKEIRNITKVTEWRHVPGQENPEDLPSRGCVASRLTQTKWREGPSWLRLPEEDWPSAEPAVSEEEVNREKRKGVVTSLRCKGQWESWYFTYFSKYTIILRMIAWKPRFANNSCRGRPNRIVAELLVDKVVAAEKVLMRMVQKEVFSSNDVSGLKSLQVCEDKEGILRVRTKITEREGMENFKCPVLLLSNHQLVTLFIQEYHLRLLHAGLHTVLAELRENFWILKGRRTVRKVL</sequence>
<feature type="non-terminal residue" evidence="1">
    <location>
        <position position="1"/>
    </location>
</feature>
<dbReference type="PANTHER" id="PTHR47331:SF1">
    <property type="entry name" value="GAG-LIKE PROTEIN"/>
    <property type="match status" value="1"/>
</dbReference>
<dbReference type="InterPro" id="IPR043502">
    <property type="entry name" value="DNA/RNA_pol_sf"/>
</dbReference>
<evidence type="ECO:0000313" key="1">
    <source>
        <dbReference type="EMBL" id="GFG34207.1"/>
    </source>
</evidence>
<reference evidence="2" key="1">
    <citation type="submission" date="2020-01" db="EMBL/GenBank/DDBJ databases">
        <title>Draft genome sequence of the Termite Coptotermes fromosanus.</title>
        <authorList>
            <person name="Itakura S."/>
            <person name="Yosikawa Y."/>
            <person name="Umezawa K."/>
        </authorList>
    </citation>
    <scope>NUCLEOTIDE SEQUENCE [LARGE SCALE GENOMIC DNA]</scope>
</reference>
<keyword evidence="2" id="KW-1185">Reference proteome</keyword>
<dbReference type="OrthoDB" id="416987at2759"/>
<dbReference type="SUPFAM" id="SSF56672">
    <property type="entry name" value="DNA/RNA polymerases"/>
    <property type="match status" value="1"/>
</dbReference>